<dbReference type="Gene3D" id="3.40.50.1820">
    <property type="entry name" value="alpha/beta hydrolase"/>
    <property type="match status" value="1"/>
</dbReference>
<accession>A0AAW1CW49</accession>
<sequence>MKEFTSNNKNLFMIHSIEGFTFFLNEIASHLNCNVWGIQCAEDAPLITIEQLATHYLKEVHRIQAKGPYYILGYSYGATIALEMVKQLEEQNEQCELIMVDSSPDYTKGWINSYIDKYTSDSEKHAVLLAYFSASLKGNTTIYRQILKEIINEKDIKSQLIKCAEKFHFINDLSKNEFITAASSFYKKVITALNYHPNFKLKSNITFIKAEHNFIKAENDDYGLQKVIYHFSYLIIDLIKYQLNN</sequence>
<evidence type="ECO:0000313" key="3">
    <source>
        <dbReference type="EMBL" id="KAK9502676.1"/>
    </source>
</evidence>
<dbReference type="EMBL" id="JAPXFL010000008">
    <property type="protein sequence ID" value="KAK9502676.1"/>
    <property type="molecule type" value="Genomic_DNA"/>
</dbReference>
<dbReference type="AlphaFoldDB" id="A0AAW1CW49"/>
<dbReference type="Proteomes" id="UP001461498">
    <property type="component" value="Unassembled WGS sequence"/>
</dbReference>
<reference evidence="3 4" key="1">
    <citation type="submission" date="2022-12" db="EMBL/GenBank/DDBJ databases">
        <title>Chromosome-level genome assembly of true bugs.</title>
        <authorList>
            <person name="Ma L."/>
            <person name="Li H."/>
        </authorList>
    </citation>
    <scope>NUCLEOTIDE SEQUENCE [LARGE SCALE GENOMIC DNA]</scope>
    <source>
        <strain evidence="3">Lab_2022b</strain>
    </source>
</reference>
<gene>
    <name evidence="3" type="ORF">O3M35_011398</name>
</gene>
<evidence type="ECO:0000313" key="4">
    <source>
        <dbReference type="Proteomes" id="UP001461498"/>
    </source>
</evidence>
<keyword evidence="4" id="KW-1185">Reference proteome</keyword>
<feature type="domain" description="Thioesterase" evidence="2">
    <location>
        <begin position="10"/>
        <end position="108"/>
    </location>
</feature>
<evidence type="ECO:0000256" key="1">
    <source>
        <dbReference type="ARBA" id="ARBA00012480"/>
    </source>
</evidence>
<dbReference type="SUPFAM" id="SSF53474">
    <property type="entry name" value="alpha/beta-Hydrolases"/>
    <property type="match status" value="1"/>
</dbReference>
<dbReference type="Pfam" id="PF00975">
    <property type="entry name" value="Thioesterase"/>
    <property type="match status" value="1"/>
</dbReference>
<proteinExistence type="predicted"/>
<dbReference type="EC" id="3.1.2.14" evidence="1"/>
<evidence type="ECO:0000259" key="2">
    <source>
        <dbReference type="Pfam" id="PF00975"/>
    </source>
</evidence>
<dbReference type="InterPro" id="IPR029058">
    <property type="entry name" value="AB_hydrolase_fold"/>
</dbReference>
<dbReference type="GO" id="GO:0016297">
    <property type="term" value="F:fatty acyl-[ACP] hydrolase activity"/>
    <property type="evidence" value="ECO:0007669"/>
    <property type="project" value="UniProtKB-EC"/>
</dbReference>
<name>A0AAW1CW49_9HEMI</name>
<organism evidence="3 4">
    <name type="scientific">Rhynocoris fuscipes</name>
    <dbReference type="NCBI Taxonomy" id="488301"/>
    <lineage>
        <taxon>Eukaryota</taxon>
        <taxon>Metazoa</taxon>
        <taxon>Ecdysozoa</taxon>
        <taxon>Arthropoda</taxon>
        <taxon>Hexapoda</taxon>
        <taxon>Insecta</taxon>
        <taxon>Pterygota</taxon>
        <taxon>Neoptera</taxon>
        <taxon>Paraneoptera</taxon>
        <taxon>Hemiptera</taxon>
        <taxon>Heteroptera</taxon>
        <taxon>Panheteroptera</taxon>
        <taxon>Cimicomorpha</taxon>
        <taxon>Reduviidae</taxon>
        <taxon>Harpactorinae</taxon>
        <taxon>Harpactorini</taxon>
        <taxon>Rhynocoris</taxon>
    </lineage>
</organism>
<protein>
    <recommendedName>
        <fullName evidence="1">oleoyl-[acyl-carrier-protein] hydrolase</fullName>
        <ecNumber evidence="1">3.1.2.14</ecNumber>
    </recommendedName>
</protein>
<comment type="caution">
    <text evidence="3">The sequence shown here is derived from an EMBL/GenBank/DDBJ whole genome shotgun (WGS) entry which is preliminary data.</text>
</comment>
<dbReference type="InterPro" id="IPR001031">
    <property type="entry name" value="Thioesterase"/>
</dbReference>